<dbReference type="InterPro" id="IPR014253">
    <property type="entry name" value="Spore_coat_YsxE"/>
</dbReference>
<dbReference type="GO" id="GO:0042601">
    <property type="term" value="C:endospore-forming forespore"/>
    <property type="evidence" value="ECO:0007669"/>
    <property type="project" value="TreeGrafter"/>
</dbReference>
<feature type="domain" description="Aminoglycoside phosphotransferase" evidence="1">
    <location>
        <begin position="39"/>
        <end position="257"/>
    </location>
</feature>
<dbReference type="PANTHER" id="PTHR39179:SF3">
    <property type="entry name" value="COTS-RELATED PROTEIN"/>
    <property type="match status" value="1"/>
</dbReference>
<dbReference type="Proteomes" id="UP000265816">
    <property type="component" value="Unassembled WGS sequence"/>
</dbReference>
<gene>
    <name evidence="2" type="primary">ysxE</name>
    <name evidence="2" type="ORF">D1970_17245</name>
</gene>
<keyword evidence="3" id="KW-1185">Reference proteome</keyword>
<accession>A0A398B091</accession>
<evidence type="ECO:0000259" key="1">
    <source>
        <dbReference type="Pfam" id="PF01636"/>
    </source>
</evidence>
<comment type="caution">
    <text evidence="2">The sequence shown here is derived from an EMBL/GenBank/DDBJ whole genome shotgun (WGS) entry which is preliminary data.</text>
</comment>
<dbReference type="PANTHER" id="PTHR39179">
    <property type="entry name" value="SPORE COAT PROTEIN I"/>
    <property type="match status" value="1"/>
</dbReference>
<name>A0A398B091_9BACI</name>
<keyword evidence="2" id="KW-0167">Capsid protein</keyword>
<reference evidence="2 3" key="1">
    <citation type="submission" date="2018-08" db="EMBL/GenBank/DDBJ databases">
        <title>Bacillus jemisoniae sp. nov., Bacillus chryseoplanitiae sp. nov., Bacillus resnikiae sp. nov., and Bacillus frankliniae sp. nov., isolated from Viking spacecraft and associated surfaces.</title>
        <authorList>
            <person name="Seuylemezian A."/>
            <person name="Vaishampayan P."/>
        </authorList>
    </citation>
    <scope>NUCLEOTIDE SEQUENCE [LARGE SCALE GENOMIC DNA]</scope>
    <source>
        <strain evidence="2 3">JJ-247</strain>
    </source>
</reference>
<dbReference type="InterPro" id="IPR047175">
    <property type="entry name" value="CotS-like"/>
</dbReference>
<evidence type="ECO:0000313" key="3">
    <source>
        <dbReference type="Proteomes" id="UP000265816"/>
    </source>
</evidence>
<dbReference type="Pfam" id="PF01636">
    <property type="entry name" value="APH"/>
    <property type="match status" value="1"/>
</dbReference>
<proteinExistence type="predicted"/>
<keyword evidence="2" id="KW-0946">Virion</keyword>
<dbReference type="InterPro" id="IPR002575">
    <property type="entry name" value="Aminoglycoside_PTrfase"/>
</dbReference>
<dbReference type="Gene3D" id="3.90.1200.10">
    <property type="match status" value="1"/>
</dbReference>
<sequence>MDDARSLLIDTEPILRQYAIEPYFVENFGRTKKVYANSGQYALKKIDARRGTDFIRNTQFLFQKGFNRIVPVYPAADGRYAVLEKDSLYYLMPWLPNEVKENRTERPLQLFRELARLHTLSARDVEVGRAEREKHYEQTAKQWEKDEEFIDGFIEASENEWYMSPFQMLFCLYYQDIRQAMQFARQKLDSWKEKTAGQSKARMVMLHGKVSSDHFLFDERGFGYFINFEDSRLGSPIKDLLPFFSRYLRARPKQADEGIEWLNMYFKHFPFREDEKLLFVSYMAYPTGILKAVQSYHLTREGQDELRAVQKFQKLYWQLKNTEYVVMRMEEIEKQKEEAAASQQGAQS</sequence>
<dbReference type="OrthoDB" id="2379727at2"/>
<evidence type="ECO:0000313" key="2">
    <source>
        <dbReference type="EMBL" id="RID83257.1"/>
    </source>
</evidence>
<dbReference type="SUPFAM" id="SSF56112">
    <property type="entry name" value="Protein kinase-like (PK-like)"/>
    <property type="match status" value="1"/>
</dbReference>
<dbReference type="Gene3D" id="3.30.200.20">
    <property type="entry name" value="Phosphorylase Kinase, domain 1"/>
    <property type="match status" value="1"/>
</dbReference>
<protein>
    <submittedName>
        <fullName evidence="2">Spore coat protein YsxE</fullName>
    </submittedName>
</protein>
<dbReference type="NCBIfam" id="TIGR02904">
    <property type="entry name" value="spore_ysxE"/>
    <property type="match status" value="1"/>
</dbReference>
<dbReference type="AlphaFoldDB" id="A0A398B091"/>
<dbReference type="InterPro" id="IPR011009">
    <property type="entry name" value="Kinase-like_dom_sf"/>
</dbReference>
<dbReference type="EMBL" id="QWVT01000029">
    <property type="protein sequence ID" value="RID83257.1"/>
    <property type="molecule type" value="Genomic_DNA"/>
</dbReference>
<dbReference type="RefSeq" id="WP_119114102.1">
    <property type="nucleotide sequence ID" value="NZ_CBCSEO010000003.1"/>
</dbReference>
<organism evidence="2 3">
    <name type="scientific">Mesobacillus zeae</name>
    <dbReference type="NCBI Taxonomy" id="1917180"/>
    <lineage>
        <taxon>Bacteria</taxon>
        <taxon>Bacillati</taxon>
        <taxon>Bacillota</taxon>
        <taxon>Bacilli</taxon>
        <taxon>Bacillales</taxon>
        <taxon>Bacillaceae</taxon>
        <taxon>Mesobacillus</taxon>
    </lineage>
</organism>